<dbReference type="Proteomes" id="UP000183410">
    <property type="component" value="Unassembled WGS sequence"/>
</dbReference>
<organism evidence="1 2">
    <name type="scientific">Paenibacillus algorifonticola</name>
    <dbReference type="NCBI Taxonomy" id="684063"/>
    <lineage>
        <taxon>Bacteria</taxon>
        <taxon>Bacillati</taxon>
        <taxon>Bacillota</taxon>
        <taxon>Bacilli</taxon>
        <taxon>Bacillales</taxon>
        <taxon>Paenibacillaceae</taxon>
        <taxon>Paenibacillus</taxon>
    </lineage>
</organism>
<reference evidence="2" key="1">
    <citation type="submission" date="2016-10" db="EMBL/GenBank/DDBJ databases">
        <authorList>
            <person name="Varghese N."/>
            <person name="Submissions S."/>
        </authorList>
    </citation>
    <scope>NUCLEOTIDE SEQUENCE [LARGE SCALE GENOMIC DNA]</scope>
    <source>
        <strain evidence="2">CGMCC 1.10223</strain>
    </source>
</reference>
<dbReference type="SUPFAM" id="SSF160719">
    <property type="entry name" value="gpW/gp25-like"/>
    <property type="match status" value="1"/>
</dbReference>
<name>A0A1I2H3G7_9BACL</name>
<evidence type="ECO:0000313" key="2">
    <source>
        <dbReference type="Proteomes" id="UP000183410"/>
    </source>
</evidence>
<keyword evidence="2" id="KW-1185">Reference proteome</keyword>
<evidence type="ECO:0000313" key="1">
    <source>
        <dbReference type="EMBL" id="SFF23231.1"/>
    </source>
</evidence>
<proteinExistence type="predicted"/>
<protein>
    <recommendedName>
        <fullName evidence="3">DUF2634 domain-containing protein</fullName>
    </recommendedName>
</protein>
<dbReference type="Pfam" id="PF10934">
    <property type="entry name" value="Sheath_initiator"/>
    <property type="match status" value="1"/>
</dbReference>
<dbReference type="EMBL" id="FONN01000019">
    <property type="protein sequence ID" value="SFF23231.1"/>
    <property type="molecule type" value="Genomic_DNA"/>
</dbReference>
<dbReference type="InterPro" id="IPR020288">
    <property type="entry name" value="Sheath_initiator"/>
</dbReference>
<evidence type="ECO:0008006" key="3">
    <source>
        <dbReference type="Google" id="ProtNLM"/>
    </source>
</evidence>
<dbReference type="RefSeq" id="WP_046233667.1">
    <property type="nucleotide sequence ID" value="NZ_FONN01000019.1"/>
</dbReference>
<dbReference type="AlphaFoldDB" id="A0A1I2H3G7"/>
<accession>A0A1I2H3G7</accession>
<dbReference type="OrthoDB" id="89089at2"/>
<gene>
    <name evidence="1" type="ORF">SAMN04487969_11981</name>
</gene>
<sequence>MIPQGGSLTNVTVREVQQPSLTWGVDFTTGRITGKVDGLAAVRQAVLKALQTDRFWHAVYTFNYGHELGTLSGRSPIYVQSEAARMISEALLQDDRITSVDDVQAVVQGDEMTVSFTVVTDFGSFREELNRGV</sequence>